<feature type="domain" description="Protein kinase" evidence="3">
    <location>
        <begin position="1"/>
        <end position="142"/>
    </location>
</feature>
<dbReference type="Gene3D" id="2.160.20.10">
    <property type="entry name" value="Single-stranded right-handed beta-helix, Pectin lyase-like"/>
    <property type="match status" value="1"/>
</dbReference>
<dbReference type="GO" id="GO:0004672">
    <property type="term" value="F:protein kinase activity"/>
    <property type="evidence" value="ECO:0007669"/>
    <property type="project" value="InterPro"/>
</dbReference>
<dbReference type="InterPro" id="IPR011009">
    <property type="entry name" value="Kinase-like_dom_sf"/>
</dbReference>
<dbReference type="InterPro" id="IPR051550">
    <property type="entry name" value="SCF-Subunits/Alg-Epimerases"/>
</dbReference>
<comment type="caution">
    <text evidence="4">The sequence shown here is derived from an EMBL/GenBank/DDBJ whole genome shotgun (WGS) entry which is preliminary data.</text>
</comment>
<gene>
    <name evidence="4" type="ORF">NJ959_17910</name>
</gene>
<dbReference type="Pfam" id="PF00069">
    <property type="entry name" value="Pkinase"/>
    <property type="match status" value="1"/>
</dbReference>
<dbReference type="PANTHER" id="PTHR22990:SF15">
    <property type="entry name" value="F-BOX ONLY PROTEIN 10"/>
    <property type="match status" value="1"/>
</dbReference>
<dbReference type="SUPFAM" id="SSF51126">
    <property type="entry name" value="Pectin lyase-like"/>
    <property type="match status" value="1"/>
</dbReference>
<dbReference type="PANTHER" id="PTHR22990">
    <property type="entry name" value="F-BOX ONLY PROTEIN"/>
    <property type="match status" value="1"/>
</dbReference>
<accession>A0AAE3GT77</accession>
<dbReference type="GO" id="GO:0005524">
    <property type="term" value="F:ATP binding"/>
    <property type="evidence" value="ECO:0007669"/>
    <property type="project" value="InterPro"/>
</dbReference>
<dbReference type="Pfam" id="PF13229">
    <property type="entry name" value="Beta_helix"/>
    <property type="match status" value="1"/>
</dbReference>
<feature type="non-terminal residue" evidence="4">
    <location>
        <position position="1"/>
    </location>
</feature>
<keyword evidence="5" id="KW-1185">Reference proteome</keyword>
<protein>
    <submittedName>
        <fullName evidence="4">Right-handed parallel beta-helix repeat-containing protein</fullName>
    </submittedName>
</protein>
<dbReference type="PROSITE" id="PS50011">
    <property type="entry name" value="PROTEIN_KINASE_DOM"/>
    <property type="match status" value="1"/>
</dbReference>
<evidence type="ECO:0000313" key="4">
    <source>
        <dbReference type="EMBL" id="MCP2730310.1"/>
    </source>
</evidence>
<keyword evidence="1" id="KW-0677">Repeat</keyword>
<dbReference type="InterPro" id="IPR012334">
    <property type="entry name" value="Pectin_lyas_fold"/>
</dbReference>
<dbReference type="EMBL" id="JAMZMM010000188">
    <property type="protein sequence ID" value="MCP2730310.1"/>
    <property type="molecule type" value="Genomic_DNA"/>
</dbReference>
<dbReference type="SUPFAM" id="SSF56112">
    <property type="entry name" value="Protein kinase-like (PK-like)"/>
    <property type="match status" value="1"/>
</dbReference>
<dbReference type="RefSeq" id="WP_254013073.1">
    <property type="nucleotide sequence ID" value="NZ_JAMZMM010000188.1"/>
</dbReference>
<name>A0AAE3GT77_9CYAN</name>
<evidence type="ECO:0000256" key="2">
    <source>
        <dbReference type="SAM" id="MobiDB-lite"/>
    </source>
</evidence>
<dbReference type="GO" id="GO:0006511">
    <property type="term" value="P:ubiquitin-dependent protein catabolic process"/>
    <property type="evidence" value="ECO:0007669"/>
    <property type="project" value="TreeGrafter"/>
</dbReference>
<dbReference type="Gene3D" id="1.10.510.10">
    <property type="entry name" value="Transferase(Phosphotransferase) domain 1"/>
    <property type="match status" value="1"/>
</dbReference>
<organism evidence="4 5">
    <name type="scientific">Limnofasciculus baicalensis BBK-W-15</name>
    <dbReference type="NCBI Taxonomy" id="2699891"/>
    <lineage>
        <taxon>Bacteria</taxon>
        <taxon>Bacillati</taxon>
        <taxon>Cyanobacteriota</taxon>
        <taxon>Cyanophyceae</taxon>
        <taxon>Coleofasciculales</taxon>
        <taxon>Coleofasciculaceae</taxon>
        <taxon>Limnofasciculus</taxon>
        <taxon>Limnofasciculus baicalensis</taxon>
    </lineage>
</organism>
<dbReference type="InterPro" id="IPR039448">
    <property type="entry name" value="Beta_helix"/>
</dbReference>
<dbReference type="Proteomes" id="UP001204953">
    <property type="component" value="Unassembled WGS sequence"/>
</dbReference>
<proteinExistence type="predicted"/>
<dbReference type="AlphaFoldDB" id="A0AAE3GT77"/>
<dbReference type="InterPro" id="IPR000719">
    <property type="entry name" value="Prot_kinase_dom"/>
</dbReference>
<feature type="compositionally biased region" description="Pro residues" evidence="2">
    <location>
        <begin position="8"/>
        <end position="21"/>
    </location>
</feature>
<reference evidence="4" key="1">
    <citation type="submission" date="2022-06" db="EMBL/GenBank/DDBJ databases">
        <title>New cyanobacteria of genus Symplocastrum in benthos of Lake Baikal.</title>
        <authorList>
            <person name="Sorokovikova E."/>
            <person name="Tikhonova I."/>
            <person name="Krasnopeev A."/>
            <person name="Evseev P."/>
            <person name="Gladkikh A."/>
            <person name="Belykh O."/>
        </authorList>
    </citation>
    <scope>NUCLEOTIDE SEQUENCE</scope>
    <source>
        <strain evidence="4">BBK-W-15</strain>
    </source>
</reference>
<dbReference type="SMART" id="SM00710">
    <property type="entry name" value="PbH1"/>
    <property type="match status" value="6"/>
</dbReference>
<feature type="region of interest" description="Disordered" evidence="2">
    <location>
        <begin position="1"/>
        <end position="21"/>
    </location>
</feature>
<evidence type="ECO:0000259" key="3">
    <source>
        <dbReference type="PROSITE" id="PS50011"/>
    </source>
</evidence>
<evidence type="ECO:0000256" key="1">
    <source>
        <dbReference type="ARBA" id="ARBA00022737"/>
    </source>
</evidence>
<evidence type="ECO:0000313" key="5">
    <source>
        <dbReference type="Proteomes" id="UP001204953"/>
    </source>
</evidence>
<sequence length="449" mass="48970">GRNFSSLPTPPIPPNLLTPPTPLPTKGGQLVLVDFGASKFTTRTAISVTGTAIGSKGYTAPEQAAGKSVFASDIYSLGVTCIHLLTKKDPFELYSFDEGIWIWRNYLNSPVSDKLSRIIDKMLEGATNRRYQSVGEVLHDLQESIVSSANLSTLRANPSSSAKIIPELIVAKLGTADYRNIKDAIANAEPGARILVRPGFYRESISIHKPVEIIGDGERDDIIIESKFRPCIAMGAEKGVVKNITLRHYSWSQLQKADLIGSLIGEFLFKPFAIAIPQGQLILENCIIHSTGIASIYIRTAATSPQIRNCQINPGSKYGILVTHNGNGIIEDCDIIGHYIGVEILKGSHPILRRCKIREMKHDGISIAPHSLATIEDCHIFGNGGTGIRIKNNGNATIRRCNINRNQEYGIYVESNGAGPIEQCNLTGNSGDAWYIPPKCSIRRSGNRE</sequence>
<dbReference type="InterPro" id="IPR006626">
    <property type="entry name" value="PbH1"/>
</dbReference>
<dbReference type="InterPro" id="IPR011050">
    <property type="entry name" value="Pectin_lyase_fold/virulence"/>
</dbReference>